<dbReference type="EMBL" id="JAYGGQ010000003">
    <property type="protein sequence ID" value="MEA5454267.1"/>
    <property type="molecule type" value="Genomic_DNA"/>
</dbReference>
<organism evidence="10 11">
    <name type="scientific">Sinomonas terricola</name>
    <dbReference type="NCBI Taxonomy" id="3110330"/>
    <lineage>
        <taxon>Bacteria</taxon>
        <taxon>Bacillati</taxon>
        <taxon>Actinomycetota</taxon>
        <taxon>Actinomycetes</taxon>
        <taxon>Micrococcales</taxon>
        <taxon>Micrococcaceae</taxon>
        <taxon>Sinomonas</taxon>
    </lineage>
</organism>
<dbReference type="InterPro" id="IPR002205">
    <property type="entry name" value="Topo_IIA_dom_A"/>
</dbReference>
<evidence type="ECO:0000256" key="4">
    <source>
        <dbReference type="ARBA" id="ARBA00023029"/>
    </source>
</evidence>
<dbReference type="InterPro" id="IPR013757">
    <property type="entry name" value="Topo_IIA_A_a_sf"/>
</dbReference>
<evidence type="ECO:0000256" key="6">
    <source>
        <dbReference type="ARBA" id="ARBA00023235"/>
    </source>
</evidence>
<dbReference type="SUPFAM" id="SSF101904">
    <property type="entry name" value="GyrA/ParC C-terminal domain-like"/>
    <property type="match status" value="1"/>
</dbReference>
<dbReference type="Pfam" id="PF03989">
    <property type="entry name" value="DNA_gyraseA_C"/>
    <property type="match status" value="3"/>
</dbReference>
<dbReference type="GO" id="GO:0003918">
    <property type="term" value="F:DNA topoisomerase type II (double strand cut, ATP-hydrolyzing) activity"/>
    <property type="evidence" value="ECO:0007669"/>
    <property type="project" value="UniProtKB-EC"/>
</dbReference>
<dbReference type="InterPro" id="IPR035516">
    <property type="entry name" value="Gyrase/topoIV_suA_C"/>
</dbReference>
<dbReference type="InterPro" id="IPR050220">
    <property type="entry name" value="Type_II_DNA_Topoisomerases"/>
</dbReference>
<evidence type="ECO:0000313" key="10">
    <source>
        <dbReference type="EMBL" id="MEA5454267.1"/>
    </source>
</evidence>
<dbReference type="Gene3D" id="3.30.1360.40">
    <property type="match status" value="1"/>
</dbReference>
<keyword evidence="11" id="KW-1185">Reference proteome</keyword>
<comment type="similarity">
    <text evidence="2">Belongs to the type II topoisomerase GyrA/ParC subunit family.</text>
</comment>
<feature type="domain" description="Topo IIA-type catalytic" evidence="9">
    <location>
        <begin position="38"/>
        <end position="507"/>
    </location>
</feature>
<dbReference type="InterPro" id="IPR013758">
    <property type="entry name" value="Topo_IIA_A/C_ab"/>
</dbReference>
<comment type="catalytic activity">
    <reaction evidence="1 7">
        <text>ATP-dependent breakage, passage and rejoining of double-stranded DNA.</text>
        <dbReference type="EC" id="5.6.2.2"/>
    </reaction>
</comment>
<protein>
    <recommendedName>
        <fullName evidence="3">DNA topoisomerase (ATP-hydrolyzing)</fullName>
        <ecNumber evidence="3">5.6.2.2</ecNumber>
    </recommendedName>
</protein>
<dbReference type="SUPFAM" id="SSF56719">
    <property type="entry name" value="Type II DNA topoisomerase"/>
    <property type="match status" value="1"/>
</dbReference>
<dbReference type="Proteomes" id="UP001304769">
    <property type="component" value="Unassembled WGS sequence"/>
</dbReference>
<gene>
    <name evidence="10" type="ORF">SPF06_05965</name>
</gene>
<dbReference type="PANTHER" id="PTHR43493">
    <property type="entry name" value="DNA GYRASE/TOPOISOMERASE SUBUNIT A"/>
    <property type="match status" value="1"/>
</dbReference>
<evidence type="ECO:0000256" key="2">
    <source>
        <dbReference type="ARBA" id="ARBA00008263"/>
    </source>
</evidence>
<dbReference type="InterPro" id="IPR006691">
    <property type="entry name" value="GyrA/parC_rep"/>
</dbReference>
<evidence type="ECO:0000256" key="5">
    <source>
        <dbReference type="ARBA" id="ARBA00023125"/>
    </source>
</evidence>
<name>A0ABU5T3N0_9MICC</name>
<feature type="region of interest" description="Disordered" evidence="8">
    <location>
        <begin position="787"/>
        <end position="824"/>
    </location>
</feature>
<dbReference type="Gene3D" id="1.10.268.10">
    <property type="entry name" value="Topoisomerase, domain 3"/>
    <property type="match status" value="1"/>
</dbReference>
<evidence type="ECO:0000256" key="3">
    <source>
        <dbReference type="ARBA" id="ARBA00012895"/>
    </source>
</evidence>
<dbReference type="SMART" id="SM00434">
    <property type="entry name" value="TOP4c"/>
    <property type="match status" value="1"/>
</dbReference>
<keyword evidence="6 7" id="KW-0413">Isomerase</keyword>
<accession>A0ABU5T3N0</accession>
<dbReference type="Gene3D" id="3.90.199.10">
    <property type="entry name" value="Topoisomerase II, domain 5"/>
    <property type="match status" value="1"/>
</dbReference>
<comment type="caution">
    <text evidence="10">The sequence shown here is derived from an EMBL/GenBank/DDBJ whole genome shotgun (WGS) entry which is preliminary data.</text>
</comment>
<feature type="active site" description="O-(5'-phospho-DNA)-tyrosine intermediate" evidence="7">
    <location>
        <position position="125"/>
    </location>
</feature>
<dbReference type="RefSeq" id="WP_323278082.1">
    <property type="nucleotide sequence ID" value="NZ_JAYGGQ010000003.1"/>
</dbReference>
<reference evidence="10 11" key="1">
    <citation type="submission" date="2023-12" db="EMBL/GenBank/DDBJ databases">
        <title>Sinomonas terricola sp. nov, isolated from litchi orchard soil in Guangdong, PR China.</title>
        <authorList>
            <person name="Jiaxin W."/>
            <person name="Yang Z."/>
            <person name="Honghui Z."/>
        </authorList>
    </citation>
    <scope>NUCLEOTIDE SEQUENCE [LARGE SCALE GENOMIC DNA]</scope>
    <source>
        <strain evidence="10 11">JGH33</strain>
    </source>
</reference>
<dbReference type="InterPro" id="IPR013760">
    <property type="entry name" value="Topo_IIA-like_dom_sf"/>
</dbReference>
<dbReference type="PROSITE" id="PS52040">
    <property type="entry name" value="TOPO_IIA"/>
    <property type="match status" value="1"/>
</dbReference>
<evidence type="ECO:0000259" key="9">
    <source>
        <dbReference type="PROSITE" id="PS52040"/>
    </source>
</evidence>
<evidence type="ECO:0000256" key="7">
    <source>
        <dbReference type="PROSITE-ProRule" id="PRU01384"/>
    </source>
</evidence>
<evidence type="ECO:0000256" key="8">
    <source>
        <dbReference type="SAM" id="MobiDB-lite"/>
    </source>
</evidence>
<sequence length="824" mass="88089">MLPLGDAPAENITDIDVASEMETSFLEYAYSVIYSRALPDARDGLKPVQRRILYMMSDMGLRPDRAHVKSARVVGEVMGKLHPHGDAAIYDAMVRMAQDFSLRLPLIDGHGNFGSLDDGPAAPRYTEARMAAAALALTDDLDEDVVDFVPNYDGQLMQPEVLPAAFPSLLVNGATGIAVGMATNMAPHNLAEVVSAAQLVIANPEATLEEVMELVPGPDLPSGGRIVGLDGIRDAYRTGRGSFRTRGTVAVEQLSARRTGLVVTELPYTIGPEKVIEKIKDAVGSKKLQGISDVVDLTDRNHGLRLVIELKNGFNPHAVLEQLYRYTPLEDSFGINNVALVDGQPQTLGLLELLRVYADHRISVVRRRTAFRLGKRKDRLHLVEGLLVAIMDIDEVIQIIRTSDEAAAARERLMAVYDLSEIQANYILELRLRQLTKYSRIELEKEQDELRREIEELEAILGSDLLLRELVSRELGEMAAKYGTPRRTVLLESEARPASAALAASDGGEAKKASGKAPALALEIADEPCWAILSASGVIARTASGDPLAEGGPRMKHDVFRSVVRTTARGELGAVTSAGRMVRLQAVDFPVLAQTAGLPNLAGGVPAKDFVTLEKGETLVALVPLDTVFSLGTEQGIVKRVAPDYPLNREDWEAITLKAGDRVIGAAPAADEDSLVFITEQAQLLHYPASSVRPQGRLAGGMAGVKLADGDKALFFGVIGSGDGSAVVVTIAGSRGALPGTAPGTAKVTPFDEYPAKGRATGGVRSHRYLKGEDVLLVAWAGHGPAKASSTAGVARSLPNEHGRRDGSGVPLSQGIEEVGPSFG</sequence>
<dbReference type="Gene3D" id="2.120.10.90">
    <property type="entry name" value="DNA gyrase/topoisomerase IV, subunit A, C-terminal"/>
    <property type="match status" value="1"/>
</dbReference>
<dbReference type="EC" id="5.6.2.2" evidence="3"/>
<dbReference type="Pfam" id="PF00521">
    <property type="entry name" value="DNA_topoisoIV"/>
    <property type="match status" value="1"/>
</dbReference>
<evidence type="ECO:0000313" key="11">
    <source>
        <dbReference type="Proteomes" id="UP001304769"/>
    </source>
</evidence>
<proteinExistence type="inferred from homology"/>
<evidence type="ECO:0000256" key="1">
    <source>
        <dbReference type="ARBA" id="ARBA00000185"/>
    </source>
</evidence>
<keyword evidence="4 7" id="KW-0799">Topoisomerase</keyword>
<keyword evidence="5 7" id="KW-0238">DNA-binding</keyword>
<dbReference type="CDD" id="cd00187">
    <property type="entry name" value="TOP4c"/>
    <property type="match status" value="1"/>
</dbReference>
<dbReference type="NCBIfam" id="NF004044">
    <property type="entry name" value="PRK05561.1"/>
    <property type="match status" value="1"/>
</dbReference>
<dbReference type="PANTHER" id="PTHR43493:SF5">
    <property type="entry name" value="DNA GYRASE SUBUNIT A, CHLOROPLASTIC_MITOCHONDRIAL"/>
    <property type="match status" value="1"/>
</dbReference>